<name>A0A6L2MBL6_TANCI</name>
<evidence type="ECO:0000313" key="3">
    <source>
        <dbReference type="EMBL" id="GEU70899.1"/>
    </source>
</evidence>
<evidence type="ECO:0000256" key="1">
    <source>
        <dbReference type="SAM" id="MobiDB-lite"/>
    </source>
</evidence>
<organism evidence="3">
    <name type="scientific">Tanacetum cinerariifolium</name>
    <name type="common">Dalmatian daisy</name>
    <name type="synonym">Chrysanthemum cinerariifolium</name>
    <dbReference type="NCBI Taxonomy" id="118510"/>
    <lineage>
        <taxon>Eukaryota</taxon>
        <taxon>Viridiplantae</taxon>
        <taxon>Streptophyta</taxon>
        <taxon>Embryophyta</taxon>
        <taxon>Tracheophyta</taxon>
        <taxon>Spermatophyta</taxon>
        <taxon>Magnoliopsida</taxon>
        <taxon>eudicotyledons</taxon>
        <taxon>Gunneridae</taxon>
        <taxon>Pentapetalae</taxon>
        <taxon>asterids</taxon>
        <taxon>campanulids</taxon>
        <taxon>Asterales</taxon>
        <taxon>Asteraceae</taxon>
        <taxon>Asteroideae</taxon>
        <taxon>Anthemideae</taxon>
        <taxon>Anthemidinae</taxon>
        <taxon>Tanacetum</taxon>
    </lineage>
</organism>
<comment type="caution">
    <text evidence="3">The sequence shown here is derived from an EMBL/GenBank/DDBJ whole genome shotgun (WGS) entry which is preliminary data.</text>
</comment>
<feature type="compositionally biased region" description="Acidic residues" evidence="1">
    <location>
        <begin position="256"/>
        <end position="268"/>
    </location>
</feature>
<gene>
    <name evidence="3" type="ORF">Tci_042877</name>
</gene>
<dbReference type="PANTHER" id="PTHR33116">
    <property type="entry name" value="REVERSE TRANSCRIPTASE ZINC-BINDING DOMAIN-CONTAINING PROTEIN-RELATED-RELATED"/>
    <property type="match status" value="1"/>
</dbReference>
<dbReference type="InterPro" id="IPR000477">
    <property type="entry name" value="RT_dom"/>
</dbReference>
<feature type="domain" description="Reverse transcriptase" evidence="2">
    <location>
        <begin position="580"/>
        <end position="748"/>
    </location>
</feature>
<dbReference type="PANTHER" id="PTHR33116:SF77">
    <property type="entry name" value="RNA-DIRECTED DNA POLYMERASE"/>
    <property type="match status" value="1"/>
</dbReference>
<dbReference type="SUPFAM" id="SSF56672">
    <property type="entry name" value="DNA/RNA polymerases"/>
    <property type="match status" value="1"/>
</dbReference>
<evidence type="ECO:0000259" key="2">
    <source>
        <dbReference type="Pfam" id="PF00078"/>
    </source>
</evidence>
<dbReference type="EMBL" id="BKCJ010006202">
    <property type="protein sequence ID" value="GEU70899.1"/>
    <property type="molecule type" value="Genomic_DNA"/>
</dbReference>
<keyword evidence="3" id="KW-0808">Transferase</keyword>
<dbReference type="InterPro" id="IPR043502">
    <property type="entry name" value="DNA/RNA_pol_sf"/>
</dbReference>
<proteinExistence type="predicted"/>
<protein>
    <submittedName>
        <fullName evidence="3">RNA-directed DNA polymerase, eukaryota, reverse transcriptase zinc-binding domain protein</fullName>
    </submittedName>
</protein>
<accession>A0A6L2MBL6</accession>
<dbReference type="CDD" id="cd00590">
    <property type="entry name" value="RRM_SF"/>
    <property type="match status" value="1"/>
</dbReference>
<dbReference type="InterPro" id="IPR035979">
    <property type="entry name" value="RBD_domain_sf"/>
</dbReference>
<keyword evidence="3" id="KW-0548">Nucleotidyltransferase</keyword>
<dbReference type="AlphaFoldDB" id="A0A6L2MBL6"/>
<feature type="region of interest" description="Disordered" evidence="1">
    <location>
        <begin position="255"/>
        <end position="288"/>
    </location>
</feature>
<dbReference type="GO" id="GO:0003964">
    <property type="term" value="F:RNA-directed DNA polymerase activity"/>
    <property type="evidence" value="ECO:0007669"/>
    <property type="project" value="UniProtKB-KW"/>
</dbReference>
<dbReference type="GO" id="GO:0003676">
    <property type="term" value="F:nucleic acid binding"/>
    <property type="evidence" value="ECO:0007669"/>
    <property type="project" value="InterPro"/>
</dbReference>
<dbReference type="SUPFAM" id="SSF54928">
    <property type="entry name" value="RNA-binding domain, RBD"/>
    <property type="match status" value="1"/>
</dbReference>
<keyword evidence="3" id="KW-0695">RNA-directed DNA polymerase</keyword>
<sequence length="1075" mass="122395">MTFLGYPHRFMSRISPSRFPAKDLFHSCKQYGHFVEPIIPFKRSKDGKRFGFVRFINVFNVERLVSNLCTIWVNRSKFHANIARFHRAPLNNNKVSTEQKFGYNRNINNVRAKEGVTTGSSKSYVHAVKVKNMFGALECDSMPSIVLDDECLVSKDLSNALLGRVKYFVTLPNLKIVLKNENMEVGSWFSVLKQASSDFIPGGRIVWWRLKAFPLNYGLKILLNGLPLSGESYWTLMIRKRKVFIRKEVPGRVPEFVDDSDDDDDDESNTGFKDGDVKVQDGGRCGNNSDEVEVSKTMFEESLKQKVNQSEDPFGIYLLLNKNKDKSENMKPSDHSLKYPSGFTPNGDNNEFCMHEGNVRSVNETNLLNCNMEENQNGQERNSTNKGSKEDISGSVCQWDGEVVIMGDFNEVRFKSKRFGSVFNVQGANVFNAFIANAGLEEVSLGGSSFTWCHKSATKMSKLDRNLNMIMGRFLFDFLIIGSDDIINKKLEVLNSIQHLDQIKVMDVAQKAKIKWVIEGNENTRQFWSSIENDVFAAVSYFLTFGDIPNGCNSCFIALISKVPDTNLVKDFRPISLVGIRWDFLDDILKKFGFGNKWCAWIQSCLRSSRGSIIINGSHTEEFQFFKGLKQGDPLSPFLFILIMESLHLSFQRVVDVGMFKGINLSPLVNLSHMFYADDAVFVGQWCDGNINTLVHVLECFFQASGLRINMCKSKIMGVNVGDEKVKSAASKLRCLILNTPFSYLGTKVGGNMSRVQAWMEVVDKVKSRLSNWKMKSLSIGGFMVKQKSVLASKEKGGLRVSSLYALNRALMMKWVCKFYSQKESLWARVIKAIYGDDGQVGKVSRAGSRSCWRNIVNEVRILSNQGIKVLDYMRIKLGNGESTAFWDDNWIGGKVLKYSFPRIYALETEKEVTVNSKMSDTRLENSLRRSIRGGVKQVQFNELSGMLQLDSLMPYSDRWVWLLESLGAFFVASIRKIIDDNRLSTVDTRTLWIKYVPIKVNVLAWKIKIKALPTRFNISRRGIDIDSILCPIYVNSYVEWFNWMNSLRLKSKSKLMIEVKYNKDLPRKVICYAP</sequence>
<reference evidence="3" key="1">
    <citation type="journal article" date="2019" name="Sci. Rep.">
        <title>Draft genome of Tanacetum cinerariifolium, the natural source of mosquito coil.</title>
        <authorList>
            <person name="Yamashiro T."/>
            <person name="Shiraishi A."/>
            <person name="Satake H."/>
            <person name="Nakayama K."/>
        </authorList>
    </citation>
    <scope>NUCLEOTIDE SEQUENCE</scope>
</reference>
<dbReference type="Pfam" id="PF00078">
    <property type="entry name" value="RVT_1"/>
    <property type="match status" value="1"/>
</dbReference>